<organism evidence="1 2">
    <name type="scientific">Sulfuracidifex metallicus DSM 6482 = JCM 9184</name>
    <dbReference type="NCBI Taxonomy" id="523847"/>
    <lineage>
        <taxon>Archaea</taxon>
        <taxon>Thermoproteota</taxon>
        <taxon>Thermoprotei</taxon>
        <taxon>Sulfolobales</taxon>
        <taxon>Sulfolobaceae</taxon>
        <taxon>Sulfuracidifex</taxon>
    </lineage>
</organism>
<comment type="caution">
    <text evidence="1">The sequence shown here is derived from an EMBL/GenBank/DDBJ whole genome shotgun (WGS) entry which is preliminary data.</text>
</comment>
<dbReference type="OrthoDB" id="14842at2157"/>
<evidence type="ECO:0000313" key="1">
    <source>
        <dbReference type="EMBL" id="MUN28093.1"/>
    </source>
</evidence>
<accession>A0A6A9QQK0</accession>
<dbReference type="RefSeq" id="WP_054838779.1">
    <property type="nucleotide sequence ID" value="NZ_BBBY01000017.1"/>
</dbReference>
<evidence type="ECO:0000313" key="2">
    <source>
        <dbReference type="Proteomes" id="UP000470772"/>
    </source>
</evidence>
<dbReference type="AlphaFoldDB" id="A0A6A9QQK0"/>
<protein>
    <submittedName>
        <fullName evidence="1">Uncharacterized protein</fullName>
    </submittedName>
</protein>
<dbReference type="Proteomes" id="UP000470772">
    <property type="component" value="Unassembled WGS sequence"/>
</dbReference>
<reference evidence="1 2" key="1">
    <citation type="submission" date="2019-10" db="EMBL/GenBank/DDBJ databases">
        <title>Sequencing and Assembly of Multiple Reported Metal-Biooxidizing Members of the Extremely Thermoacidophilic Archaeal Family Sulfolobaceae.</title>
        <authorList>
            <person name="Counts J.A."/>
            <person name="Kelly R.M."/>
        </authorList>
    </citation>
    <scope>NUCLEOTIDE SEQUENCE [LARGE SCALE GENOMIC DNA]</scope>
    <source>
        <strain evidence="1 2">DSM 6482</strain>
    </source>
</reference>
<dbReference type="EMBL" id="WGGD01000005">
    <property type="protein sequence ID" value="MUN28093.1"/>
    <property type="molecule type" value="Genomic_DNA"/>
</dbReference>
<proteinExistence type="predicted"/>
<sequence>MENFKVKLSSGREVEVNEETVTILNEYVRTQITLEDLTRKLGLASWEEAYELVKQVPAWVMWTPIPIYKRTS</sequence>
<gene>
    <name evidence="1" type="ORF">GC250_01115</name>
</gene>
<keyword evidence="2" id="KW-1185">Reference proteome</keyword>
<name>A0A6A9QQK0_SULME</name>